<accession>A0A516H0W4</accession>
<evidence type="ECO:0000313" key="2">
    <source>
        <dbReference type="Proteomes" id="UP000317496"/>
    </source>
</evidence>
<keyword evidence="2" id="KW-1185">Reference proteome</keyword>
<evidence type="ECO:0000313" key="1">
    <source>
        <dbReference type="EMBL" id="QDO97433.1"/>
    </source>
</evidence>
<proteinExistence type="predicted"/>
<dbReference type="RefSeq" id="WP_144068414.1">
    <property type="nucleotide sequence ID" value="NZ_CP041636.1"/>
</dbReference>
<dbReference type="EMBL" id="CP041636">
    <property type="protein sequence ID" value="QDO97433.1"/>
    <property type="molecule type" value="Genomic_DNA"/>
</dbReference>
<dbReference type="Proteomes" id="UP000317496">
    <property type="component" value="Chromosome"/>
</dbReference>
<sequence>MNVSSAPSGVTEVGSGIVLCQDAHSLSERRALSMIGRVCRDYLDENILTPIELLHHSGHARLLNGAENLCAALVQKAAVAQAQATNTPMRDKVKKLYAITTAAITQVEAFEKRLPSTPLTHRLLTQLNGSDPLYGTRIAYCALAHHLNMSKSWSEKAGRVLALFDAAIEPAAVAVLDEALSEILQAKTAVPELLGKFRDARLRIIQLMALLDGRYAADDDAYATDFATRLHTIAAKHPMPAVRESVILLVRRLLLSSVPLLSEEPAEEFPATREVYALLTKDREFAIELGAADLFEKRMVRLVTAEKLSRLIPGHFSAPKLMQGLKLFEESIGEGPKEILLKYIAYLFEHRDLEKEFVDPAYSNEEKTEIAQELRKKLISAGLSDHRREQFIGILDPLIQRIGQDQRKATRTQCGPEDHVVLEGNRIPLKNWSAIGLLFGPITGTFLEGELLKLTVKIKNPKLQITFDAEGDVVRYSDDGLVAMKYRCLDAQTAKKVALYFDPLAGARA</sequence>
<protein>
    <submittedName>
        <fullName evidence="1">Uncharacterized protein</fullName>
    </submittedName>
</protein>
<reference evidence="1 2" key="1">
    <citation type="submission" date="2019-07" db="EMBL/GenBank/DDBJ databases">
        <title>Genome sequencing for Ferrovibrio sp. K5.</title>
        <authorList>
            <person name="Park S.-J."/>
        </authorList>
    </citation>
    <scope>NUCLEOTIDE SEQUENCE [LARGE SCALE GENOMIC DNA]</scope>
    <source>
        <strain evidence="1 2">K5</strain>
    </source>
</reference>
<name>A0A516H0W4_9PROT</name>
<gene>
    <name evidence="1" type="ORF">FNB15_09215</name>
</gene>
<organism evidence="1 2">
    <name type="scientific">Ferrovibrio terrae</name>
    <dbReference type="NCBI Taxonomy" id="2594003"/>
    <lineage>
        <taxon>Bacteria</taxon>
        <taxon>Pseudomonadati</taxon>
        <taxon>Pseudomonadota</taxon>
        <taxon>Alphaproteobacteria</taxon>
        <taxon>Rhodospirillales</taxon>
        <taxon>Rhodospirillaceae</taxon>
        <taxon>Ferrovibrio</taxon>
    </lineage>
</organism>
<dbReference type="OrthoDB" id="1682174at2"/>
<dbReference type="KEGG" id="fer:FNB15_09215"/>
<dbReference type="AlphaFoldDB" id="A0A516H0W4"/>